<dbReference type="OrthoDB" id="345101at2"/>
<dbReference type="Proteomes" id="UP000297453">
    <property type="component" value="Unassembled WGS sequence"/>
</dbReference>
<name>A0A4R9FRQ9_9LEPT</name>
<comment type="caution">
    <text evidence="3">The sequence shown here is derived from an EMBL/GenBank/DDBJ whole genome shotgun (WGS) entry which is preliminary data.</text>
</comment>
<dbReference type="NCBIfam" id="NF047552">
    <property type="entry name" value="LIC_20245_11074_fam"/>
    <property type="match status" value="1"/>
</dbReference>
<keyword evidence="2" id="KW-1133">Transmembrane helix</keyword>
<protein>
    <submittedName>
        <fullName evidence="3">Uncharacterized protein</fullName>
    </submittedName>
</protein>
<feature type="compositionally biased region" description="Low complexity" evidence="1">
    <location>
        <begin position="53"/>
        <end position="63"/>
    </location>
</feature>
<keyword evidence="2" id="KW-0472">Membrane</keyword>
<feature type="region of interest" description="Disordered" evidence="1">
    <location>
        <begin position="48"/>
        <end position="67"/>
    </location>
</feature>
<dbReference type="RefSeq" id="WP_135588791.1">
    <property type="nucleotide sequence ID" value="NZ_RQEP01000018.1"/>
</dbReference>
<gene>
    <name evidence="3" type="ORF">EHO59_13170</name>
</gene>
<feature type="transmembrane region" description="Helical" evidence="2">
    <location>
        <begin position="7"/>
        <end position="26"/>
    </location>
</feature>
<reference evidence="3" key="1">
    <citation type="journal article" date="2019" name="PLoS Negl. Trop. Dis.">
        <title>Revisiting the worldwide diversity of Leptospira species in the environment.</title>
        <authorList>
            <person name="Vincent A.T."/>
            <person name="Schiettekatte O."/>
            <person name="Bourhy P."/>
            <person name="Veyrier F.J."/>
            <person name="Picardeau M."/>
        </authorList>
    </citation>
    <scope>NUCLEOTIDE SEQUENCE [LARGE SCALE GENOMIC DNA]</scope>
    <source>
        <strain evidence="3">SSS9</strain>
    </source>
</reference>
<evidence type="ECO:0000313" key="4">
    <source>
        <dbReference type="Proteomes" id="UP000297453"/>
    </source>
</evidence>
<sequence>MTSIRKLIFVGGFIVFLILSLTLLFWTDDEKADSKSQKREADALAGLFGGGMNSSSSGSSNGGRTSADKSLFESSFFTAGKAEYREVDAAQNENKQPESDANNPVNPQTGKPYTNEEMERFQQLREKFPNNSLLPTRMTPGEKEQKKALEQRVSEATRAVLGRTASKDQVLTYYDFMEKQSKDRLEIVKYLVEIQKGSGDPDQEKKLENIQQTMIQQLDQVQKDKQRAFEQAGL</sequence>
<feature type="region of interest" description="Disordered" evidence="1">
    <location>
        <begin position="90"/>
        <end position="113"/>
    </location>
</feature>
<dbReference type="AlphaFoldDB" id="A0A4R9FRQ9"/>
<evidence type="ECO:0000313" key="3">
    <source>
        <dbReference type="EMBL" id="TGK00870.1"/>
    </source>
</evidence>
<organism evidence="3 4">
    <name type="scientific">Leptospira semungkisensis</name>
    <dbReference type="NCBI Taxonomy" id="2484985"/>
    <lineage>
        <taxon>Bacteria</taxon>
        <taxon>Pseudomonadati</taxon>
        <taxon>Spirochaetota</taxon>
        <taxon>Spirochaetia</taxon>
        <taxon>Leptospirales</taxon>
        <taxon>Leptospiraceae</taxon>
        <taxon>Leptospira</taxon>
    </lineage>
</organism>
<keyword evidence="4" id="KW-1185">Reference proteome</keyword>
<accession>A0A4R9FRQ9</accession>
<dbReference type="EMBL" id="RQEP01000018">
    <property type="protein sequence ID" value="TGK00870.1"/>
    <property type="molecule type" value="Genomic_DNA"/>
</dbReference>
<keyword evidence="2" id="KW-0812">Transmembrane</keyword>
<evidence type="ECO:0000256" key="2">
    <source>
        <dbReference type="SAM" id="Phobius"/>
    </source>
</evidence>
<evidence type="ECO:0000256" key="1">
    <source>
        <dbReference type="SAM" id="MobiDB-lite"/>
    </source>
</evidence>
<proteinExistence type="predicted"/>
<dbReference type="NCBIfam" id="NF047523">
    <property type="entry name" value="LIC_20245_fam"/>
    <property type="match status" value="1"/>
</dbReference>
<feature type="compositionally biased region" description="Polar residues" evidence="1">
    <location>
        <begin position="91"/>
        <end position="112"/>
    </location>
</feature>